<accession>A0A9N9XRD6</accession>
<dbReference type="GO" id="GO:0051539">
    <property type="term" value="F:4 iron, 4 sulfur cluster binding"/>
    <property type="evidence" value="ECO:0007669"/>
    <property type="project" value="UniProtKB-UniRule"/>
</dbReference>
<dbReference type="Pfam" id="PF26466">
    <property type="entry name" value="DNA_primase_lrg_N"/>
    <property type="match status" value="1"/>
</dbReference>
<gene>
    <name evidence="13" type="ORF">PHYEVI_LOCUS7742</name>
</gene>
<dbReference type="PANTHER" id="PTHR10537:SF3">
    <property type="entry name" value="DNA PRIMASE LARGE SUBUNIT"/>
    <property type="match status" value="1"/>
</dbReference>
<evidence type="ECO:0000313" key="14">
    <source>
        <dbReference type="Proteomes" id="UP001153712"/>
    </source>
</evidence>
<evidence type="ECO:0000256" key="3">
    <source>
        <dbReference type="ARBA" id="ARBA00022485"/>
    </source>
</evidence>
<evidence type="ECO:0000256" key="6">
    <source>
        <dbReference type="ARBA" id="ARBA00022723"/>
    </source>
</evidence>
<dbReference type="Proteomes" id="UP001153712">
    <property type="component" value="Chromosome 4"/>
</dbReference>
<keyword evidence="5 10" id="KW-0235">DNA replication</keyword>
<keyword evidence="4 10" id="KW-0639">Primosome</keyword>
<evidence type="ECO:0000259" key="12">
    <source>
        <dbReference type="Pfam" id="PF04104"/>
    </source>
</evidence>
<dbReference type="PIRSF" id="PIRSF009449">
    <property type="entry name" value="DNA_primase_large_subunit"/>
    <property type="match status" value="1"/>
</dbReference>
<dbReference type="FunFam" id="1.20.930.80:FF:000001">
    <property type="entry name" value="DNA primase large subunit"/>
    <property type="match status" value="1"/>
</dbReference>
<dbReference type="GO" id="GO:0003677">
    <property type="term" value="F:DNA binding"/>
    <property type="evidence" value="ECO:0007669"/>
    <property type="project" value="UniProtKB-UniRule"/>
</dbReference>
<evidence type="ECO:0000256" key="10">
    <source>
        <dbReference type="PIRNR" id="PIRNR009449"/>
    </source>
</evidence>
<dbReference type="GO" id="GO:0006269">
    <property type="term" value="P:DNA replication, synthesis of primer"/>
    <property type="evidence" value="ECO:0007669"/>
    <property type="project" value="UniProtKB-KW"/>
</dbReference>
<dbReference type="GO" id="GO:0006270">
    <property type="term" value="P:DNA replication initiation"/>
    <property type="evidence" value="ECO:0007669"/>
    <property type="project" value="TreeGrafter"/>
</dbReference>
<comment type="function">
    <text evidence="10">DNA primase is the polymerase that synthesizes small RNA primers for the Okazaki fragments made during discontinuous DNA replication.</text>
</comment>
<keyword evidence="6 10" id="KW-0479">Metal-binding</keyword>
<dbReference type="OrthoDB" id="421393at2759"/>
<reference evidence="13" key="1">
    <citation type="submission" date="2022-01" db="EMBL/GenBank/DDBJ databases">
        <authorList>
            <person name="King R."/>
        </authorList>
    </citation>
    <scope>NUCLEOTIDE SEQUENCE</scope>
</reference>
<dbReference type="InterPro" id="IPR007238">
    <property type="entry name" value="DNA_primase_lsu_euk/arc"/>
</dbReference>
<evidence type="ECO:0000313" key="13">
    <source>
        <dbReference type="EMBL" id="CAG9861402.1"/>
    </source>
</evidence>
<dbReference type="PANTHER" id="PTHR10537">
    <property type="entry name" value="DNA PRIMASE LARGE SUBUNIT"/>
    <property type="match status" value="1"/>
</dbReference>
<dbReference type="InterPro" id="IPR058560">
    <property type="entry name" value="DNA_primase_C"/>
</dbReference>
<keyword evidence="8 10" id="KW-0411">Iron-sulfur</keyword>
<dbReference type="Gene3D" id="1.20.930.80">
    <property type="match status" value="1"/>
</dbReference>
<feature type="binding site" evidence="11">
    <location>
        <position position="375"/>
    </location>
    <ligand>
        <name>[4Fe-4S] cluster</name>
        <dbReference type="ChEBI" id="CHEBI:49883"/>
    </ligand>
</feature>
<keyword evidence="14" id="KW-1185">Reference proteome</keyword>
<dbReference type="EMBL" id="OU900097">
    <property type="protein sequence ID" value="CAG9861402.1"/>
    <property type="molecule type" value="Genomic_DNA"/>
</dbReference>
<evidence type="ECO:0000256" key="9">
    <source>
        <dbReference type="ARBA" id="ARBA00023125"/>
    </source>
</evidence>
<sequence length="469" mass="54357">MDTSVGRRKVHRNIYYTDAGSEYQHDVSMYKVPPSNSIYLEEFEELAVERLQLLRILEESSAKGHRVYSEDWKSYIKEELAKEGLKKFLRLASGYCSQTELDFQARKADYISHYILRVAYCRSETLRRWFVNRELEWFKLKFLAQSHQGFMKFLQLNDFTYTPIRPEVKEKLNHDLYTSTAIPDREFNTTDFFKVPFTEVLPLVKGRKVFLKQGYAYIPTSDLIVCILSQFRASLNESLLKFNSYLPRLDDDRIGNLLENLHYIHTGDVSYEDTQDALNPANLDSYAKQFFPLCMSTLFNVLKTQHHLKHFGRLSLLLFLKGIGLSLENTMELWRNEFTKNPKIDSNTFEKQYAYLVRHSFGQAGARVSYSPHSCLKIIMSNVGQGEYHGCPFKTWDPVYLKQKLTELGLGSQAVTSIVESASGGHYQVACTKCFEGNYGQAPASSINHPNQYFSEAVKLVKEKQEKKH</sequence>
<evidence type="ECO:0000256" key="1">
    <source>
        <dbReference type="ARBA" id="ARBA00010564"/>
    </source>
</evidence>
<keyword evidence="9 10" id="KW-0238">DNA-binding</keyword>
<evidence type="ECO:0000256" key="2">
    <source>
        <dbReference type="ARBA" id="ARBA00019038"/>
    </source>
</evidence>
<feature type="binding site" evidence="11">
    <location>
        <position position="431"/>
    </location>
    <ligand>
        <name>[4Fe-4S] cluster</name>
        <dbReference type="ChEBI" id="CHEBI:49883"/>
    </ligand>
</feature>
<dbReference type="GO" id="GO:0046872">
    <property type="term" value="F:metal ion binding"/>
    <property type="evidence" value="ECO:0007669"/>
    <property type="project" value="UniProtKB-UniRule"/>
</dbReference>
<dbReference type="InterPro" id="IPR016558">
    <property type="entry name" value="DNA_primase_lsu_euk"/>
</dbReference>
<evidence type="ECO:0000256" key="4">
    <source>
        <dbReference type="ARBA" id="ARBA00022515"/>
    </source>
</evidence>
<feature type="binding site" evidence="11">
    <location>
        <position position="294"/>
    </location>
    <ligand>
        <name>[4Fe-4S] cluster</name>
        <dbReference type="ChEBI" id="CHEBI:49883"/>
    </ligand>
</feature>
<dbReference type="AlphaFoldDB" id="A0A9N9XRD6"/>
<evidence type="ECO:0000256" key="7">
    <source>
        <dbReference type="ARBA" id="ARBA00023004"/>
    </source>
</evidence>
<evidence type="ECO:0000256" key="8">
    <source>
        <dbReference type="ARBA" id="ARBA00023014"/>
    </source>
</evidence>
<keyword evidence="3 10" id="KW-0004">4Fe-4S</keyword>
<dbReference type="CDD" id="cd07322">
    <property type="entry name" value="PriL_PriS_Eukaryotic"/>
    <property type="match status" value="1"/>
</dbReference>
<evidence type="ECO:0000256" key="5">
    <source>
        <dbReference type="ARBA" id="ARBA00022705"/>
    </source>
</evidence>
<protein>
    <recommendedName>
        <fullName evidence="2 10">DNA primase large subunit</fullName>
    </recommendedName>
</protein>
<proteinExistence type="inferred from homology"/>
<keyword evidence="7 10" id="KW-0408">Iron</keyword>
<dbReference type="GO" id="GO:0005658">
    <property type="term" value="C:alpha DNA polymerase:primase complex"/>
    <property type="evidence" value="ECO:0007669"/>
    <property type="project" value="UniProtKB-ARBA"/>
</dbReference>
<dbReference type="Pfam" id="PF04104">
    <property type="entry name" value="DNA_primase_lrg"/>
    <property type="match status" value="1"/>
</dbReference>
<feature type="binding site" evidence="11">
    <location>
        <position position="391"/>
    </location>
    <ligand>
        <name>[4Fe-4S] cluster</name>
        <dbReference type="ChEBI" id="CHEBI:49883"/>
    </ligand>
</feature>
<comment type="similarity">
    <text evidence="1 10">Belongs to the eukaryotic-type primase large subunit family.</text>
</comment>
<comment type="cofactor">
    <cofactor evidence="10">
        <name>[4Fe-4S] cluster</name>
        <dbReference type="ChEBI" id="CHEBI:49883"/>
    </cofactor>
    <text evidence="10">Binds 1 [4Fe-4S] cluster.</text>
</comment>
<evidence type="ECO:0000256" key="11">
    <source>
        <dbReference type="PIRSR" id="PIRSR009449-1"/>
    </source>
</evidence>
<name>A0A9N9XRD6_PHYSR</name>
<organism evidence="13 14">
    <name type="scientific">Phyllotreta striolata</name>
    <name type="common">Striped flea beetle</name>
    <name type="synonym">Crioceris striolata</name>
    <dbReference type="NCBI Taxonomy" id="444603"/>
    <lineage>
        <taxon>Eukaryota</taxon>
        <taxon>Metazoa</taxon>
        <taxon>Ecdysozoa</taxon>
        <taxon>Arthropoda</taxon>
        <taxon>Hexapoda</taxon>
        <taxon>Insecta</taxon>
        <taxon>Pterygota</taxon>
        <taxon>Neoptera</taxon>
        <taxon>Endopterygota</taxon>
        <taxon>Coleoptera</taxon>
        <taxon>Polyphaga</taxon>
        <taxon>Cucujiformia</taxon>
        <taxon>Chrysomeloidea</taxon>
        <taxon>Chrysomelidae</taxon>
        <taxon>Galerucinae</taxon>
        <taxon>Alticini</taxon>
        <taxon>Phyllotreta</taxon>
    </lineage>
</organism>
<feature type="domain" description="DNA primase large subunit C-terminal" evidence="12">
    <location>
        <begin position="286"/>
        <end position="454"/>
    </location>
</feature>